<dbReference type="PRINTS" id="PR00377">
    <property type="entry name" value="IMPHPHTASES"/>
</dbReference>
<dbReference type="SUPFAM" id="SSF56655">
    <property type="entry name" value="Carbohydrate phosphatase"/>
    <property type="match status" value="1"/>
</dbReference>
<sequence length="265" mass="29124">MLDLSTTEKIKAVDEQVSRWVLDLARETKTLRAHHHLAVSCKKGDKRNLVTDLDRENQRVLIEKIQSLDAEARFVCEEAGEAKAKSMAGQVWFVDPIDGTLNFVLEDRDYAIMVALYEDGKPILGFICDVPEGRLFHGGKQTGVYLDDQKLAAVADLGLEDTVVLVSGRRLVTGEKPYAAFAERARAFRVLGSAGISFTRLLTGSASAYLSKLSPWDLAAGRALAEGLSYQVKNLDGSSPDMLLSNTVLIATNEIHREISKMAKD</sequence>
<dbReference type="PANTHER" id="PTHR20854">
    <property type="entry name" value="INOSITOL MONOPHOSPHATASE"/>
    <property type="match status" value="1"/>
</dbReference>
<dbReference type="EMBL" id="JAAMFJ010000001">
    <property type="protein sequence ID" value="MBS9336096.1"/>
    <property type="molecule type" value="Genomic_DNA"/>
</dbReference>
<comment type="caution">
    <text evidence="1">The sequence shown here is derived from an EMBL/GenBank/DDBJ whole genome shotgun (WGS) entry which is preliminary data.</text>
</comment>
<organism evidence="1 2">
    <name type="scientific">Fructobacillus papyrifericola</name>
    <dbReference type="NCBI Taxonomy" id="2713172"/>
    <lineage>
        <taxon>Bacteria</taxon>
        <taxon>Bacillati</taxon>
        <taxon>Bacillota</taxon>
        <taxon>Bacilli</taxon>
        <taxon>Lactobacillales</taxon>
        <taxon>Lactobacillaceae</taxon>
        <taxon>Fructobacillus</taxon>
    </lineage>
</organism>
<dbReference type="RefSeq" id="WP_213792645.1">
    <property type="nucleotide sequence ID" value="NZ_JAAMFJ010000001.1"/>
</dbReference>
<keyword evidence="2" id="KW-1185">Reference proteome</keyword>
<protein>
    <submittedName>
        <fullName evidence="1">Inositol monophosphatase family protein</fullName>
    </submittedName>
</protein>
<evidence type="ECO:0000313" key="2">
    <source>
        <dbReference type="Proteomes" id="UP000735205"/>
    </source>
</evidence>
<gene>
    <name evidence="1" type="ORF">G6R28_02470</name>
</gene>
<proteinExistence type="predicted"/>
<reference evidence="1 2" key="1">
    <citation type="submission" date="2020-02" db="EMBL/GenBank/DDBJ databases">
        <title>Fructobacillus sp. isolated from paper mulberry of Taiwan.</title>
        <authorList>
            <person name="Lin S.-T."/>
        </authorList>
    </citation>
    <scope>NUCLEOTIDE SEQUENCE [LARGE SCALE GENOMIC DNA]</scope>
    <source>
        <strain evidence="1 2">M1-21</strain>
    </source>
</reference>
<dbReference type="Gene3D" id="3.30.540.10">
    <property type="entry name" value="Fructose-1,6-Bisphosphatase, subunit A, domain 1"/>
    <property type="match status" value="1"/>
</dbReference>
<dbReference type="Proteomes" id="UP000735205">
    <property type="component" value="Unassembled WGS sequence"/>
</dbReference>
<accession>A0ABS5QSB1</accession>
<dbReference type="Pfam" id="PF00459">
    <property type="entry name" value="Inositol_P"/>
    <property type="match status" value="1"/>
</dbReference>
<dbReference type="Gene3D" id="3.40.190.80">
    <property type="match status" value="1"/>
</dbReference>
<dbReference type="InterPro" id="IPR000760">
    <property type="entry name" value="Inositol_monophosphatase-like"/>
</dbReference>
<evidence type="ECO:0000313" key="1">
    <source>
        <dbReference type="EMBL" id="MBS9336096.1"/>
    </source>
</evidence>
<dbReference type="PANTHER" id="PTHR20854:SF4">
    <property type="entry name" value="INOSITOL-1-MONOPHOSPHATASE-RELATED"/>
    <property type="match status" value="1"/>
</dbReference>
<name>A0ABS5QSB1_9LACO</name>
<dbReference type="CDD" id="cd01637">
    <property type="entry name" value="IMPase_like"/>
    <property type="match status" value="1"/>
</dbReference>